<evidence type="ECO:0000256" key="11">
    <source>
        <dbReference type="PIRSR" id="PIRSR006816-1"/>
    </source>
</evidence>
<feature type="binding site" evidence="12">
    <location>
        <position position="249"/>
    </location>
    <ligand>
        <name>[2Fe-2S] cluster</name>
        <dbReference type="ChEBI" id="CHEBI:190135"/>
    </ligand>
</feature>
<dbReference type="PANTHER" id="PTHR43513">
    <property type="entry name" value="DIHYDROOROTATE DEHYDROGENASE B (NAD(+)), ELECTRON TRANSFER SUBUNIT"/>
    <property type="match status" value="1"/>
</dbReference>
<comment type="similarity">
    <text evidence="1">Belongs to the PyrK family.</text>
</comment>
<dbReference type="EMBL" id="CU466930">
    <property type="protein sequence ID" value="CAO81165.1"/>
    <property type="molecule type" value="Genomic_DNA"/>
</dbReference>
<feature type="binding site" evidence="11">
    <location>
        <begin position="89"/>
        <end position="90"/>
    </location>
    <ligand>
        <name>FAD</name>
        <dbReference type="ChEBI" id="CHEBI:57692"/>
    </ligand>
</feature>
<feature type="binding site" evidence="12">
    <location>
        <position position="230"/>
    </location>
    <ligand>
        <name>[2Fe-2S] cluster</name>
        <dbReference type="ChEBI" id="CHEBI:190135"/>
    </ligand>
</feature>
<gene>
    <name evidence="14" type="primary">pyrK</name>
    <name evidence="14" type="ordered locus">CLOAM1309</name>
</gene>
<dbReference type="PANTHER" id="PTHR43513:SF3">
    <property type="entry name" value="DIHYDROOROTATE DEHYDROGENASE B (NAD(+)), ELECTRON TRANSFER SUBUNIT-RELATED"/>
    <property type="match status" value="1"/>
</dbReference>
<dbReference type="GO" id="GO:0016491">
    <property type="term" value="F:oxidoreductase activity"/>
    <property type="evidence" value="ECO:0007669"/>
    <property type="project" value="InterPro"/>
</dbReference>
<comment type="cofactor">
    <cofactor evidence="10">
        <name>[2Fe-2S] cluster</name>
        <dbReference type="ChEBI" id="CHEBI:190135"/>
    </cofactor>
</comment>
<proteinExistence type="inferred from homology"/>
<keyword evidence="2" id="KW-0813">Transport</keyword>
<dbReference type="PROSITE" id="PS51384">
    <property type="entry name" value="FAD_FR"/>
    <property type="match status" value="1"/>
</dbReference>
<evidence type="ECO:0000256" key="1">
    <source>
        <dbReference type="ARBA" id="ARBA00006422"/>
    </source>
</evidence>
<dbReference type="Gene3D" id="2.40.30.10">
    <property type="entry name" value="Translation factors"/>
    <property type="match status" value="1"/>
</dbReference>
<evidence type="ECO:0000256" key="4">
    <source>
        <dbReference type="ARBA" id="ARBA00022714"/>
    </source>
</evidence>
<evidence type="ECO:0000256" key="10">
    <source>
        <dbReference type="ARBA" id="ARBA00034078"/>
    </source>
</evidence>
<dbReference type="Pfam" id="PF10418">
    <property type="entry name" value="DHODB_Fe-S_bind"/>
    <property type="match status" value="1"/>
</dbReference>
<sequence length="265" mass="29728">MKMNKSQPQFLERAIYFREELSGDYFILWIWDEALGKKCQPGQFFQIRAHYSIADAEETRSLPKLFKPISIYDNAEGRIGFFIKKVGAGTNALYKLKAGDLLELIGPLGNGFPLVTGRKILLVSGGIGYPPLWYLQKKLIKHNLLYWVHGGSGQSDVFPCDEVWTEDGSFGKKGMVTEGISKLIAEKKIDLVYSCGPVPMLKECAIITTELNIEHYCSIEAYMACGIGVCYGCAIPVGQENDWNYLRVCKEGPVFNAGEVLWNKF</sequence>
<dbReference type="STRING" id="459349.CLOAM1309"/>
<dbReference type="InterPro" id="IPR012165">
    <property type="entry name" value="Cyt_c3_hydrogenase_gsu"/>
</dbReference>
<dbReference type="InterPro" id="IPR019480">
    <property type="entry name" value="Dihydroorotate_DH_Fe-S-bd"/>
</dbReference>
<evidence type="ECO:0000256" key="6">
    <source>
        <dbReference type="ARBA" id="ARBA00022827"/>
    </source>
</evidence>
<dbReference type="GO" id="GO:0050660">
    <property type="term" value="F:flavin adenine dinucleotide binding"/>
    <property type="evidence" value="ECO:0007669"/>
    <property type="project" value="InterPro"/>
</dbReference>
<dbReference type="Gene3D" id="2.10.240.10">
    <property type="entry name" value="Dihydroorotate dehydrogenase, electron transfer subunit"/>
    <property type="match status" value="1"/>
</dbReference>
<evidence type="ECO:0000256" key="7">
    <source>
        <dbReference type="ARBA" id="ARBA00022982"/>
    </source>
</evidence>
<protein>
    <submittedName>
        <fullName evidence="14">Dihydroorotate dehydrogenase electron transfer subunit</fullName>
    </submittedName>
</protein>
<dbReference type="InterPro" id="IPR037117">
    <property type="entry name" value="Dihydroorotate_DH_ele_sf"/>
</dbReference>
<dbReference type="SUPFAM" id="SSF52343">
    <property type="entry name" value="Ferredoxin reductase-like, C-terminal NADP-linked domain"/>
    <property type="match status" value="1"/>
</dbReference>
<keyword evidence="7" id="KW-0249">Electron transport</keyword>
<evidence type="ECO:0000313" key="14">
    <source>
        <dbReference type="EMBL" id="CAO81165.1"/>
    </source>
</evidence>
<reference evidence="14 15" key="1">
    <citation type="journal article" date="2008" name="J. Bacteriol.">
        <title>'Candidatus Cloacamonas acidaminovorans': genome sequence reconstruction provides a first glimpse of a new bacterial division.</title>
        <authorList>
            <person name="Pelletier E."/>
            <person name="Kreimeyer A."/>
            <person name="Bocs S."/>
            <person name="Rouy Z."/>
            <person name="Gyapay G."/>
            <person name="Chouari R."/>
            <person name="Riviere D."/>
            <person name="Ganesan A."/>
            <person name="Daegelen P."/>
            <person name="Sghir A."/>
            <person name="Cohen G.N."/>
            <person name="Medigue C."/>
            <person name="Weissenbach J."/>
            <person name="Le Paslier D."/>
        </authorList>
    </citation>
    <scope>NUCLEOTIDE SEQUENCE [LARGE SCALE GENOMIC DNA]</scope>
    <source>
        <strain evidence="15">Evry</strain>
    </source>
</reference>
<evidence type="ECO:0000256" key="3">
    <source>
        <dbReference type="ARBA" id="ARBA00022630"/>
    </source>
</evidence>
<dbReference type="eggNOG" id="COG0543">
    <property type="taxonomic scope" value="Bacteria"/>
</dbReference>
<keyword evidence="5 12" id="KW-0479">Metal-binding</keyword>
<keyword evidence="15" id="KW-1185">Reference proteome</keyword>
<keyword evidence="6 11" id="KW-0274">FAD</keyword>
<dbReference type="AlphaFoldDB" id="B0VIM4"/>
<evidence type="ECO:0000256" key="5">
    <source>
        <dbReference type="ARBA" id="ARBA00022723"/>
    </source>
</evidence>
<dbReference type="KEGG" id="caci:CLOAM1309"/>
<evidence type="ECO:0000256" key="8">
    <source>
        <dbReference type="ARBA" id="ARBA00023004"/>
    </source>
</evidence>
<dbReference type="PIRSF" id="PIRSF006816">
    <property type="entry name" value="Cyc3_hyd_g"/>
    <property type="match status" value="1"/>
</dbReference>
<comment type="cofactor">
    <cofactor evidence="11">
        <name>FAD</name>
        <dbReference type="ChEBI" id="CHEBI:57692"/>
    </cofactor>
    <text evidence="11">Binds 1 FAD per subunit.</text>
</comment>
<dbReference type="GO" id="GO:0006221">
    <property type="term" value="P:pyrimidine nucleotide biosynthetic process"/>
    <property type="evidence" value="ECO:0007669"/>
    <property type="project" value="InterPro"/>
</dbReference>
<dbReference type="GO" id="GO:0051537">
    <property type="term" value="F:2 iron, 2 sulfur cluster binding"/>
    <property type="evidence" value="ECO:0007669"/>
    <property type="project" value="UniProtKB-KW"/>
</dbReference>
<keyword evidence="8 12" id="KW-0408">Iron</keyword>
<evidence type="ECO:0000256" key="9">
    <source>
        <dbReference type="ARBA" id="ARBA00023014"/>
    </source>
</evidence>
<feature type="domain" description="FAD-binding FR-type" evidence="13">
    <location>
        <begin position="8"/>
        <end position="114"/>
    </location>
</feature>
<keyword evidence="4 12" id="KW-0001">2Fe-2S</keyword>
<dbReference type="SUPFAM" id="SSF63380">
    <property type="entry name" value="Riboflavin synthase domain-like"/>
    <property type="match status" value="1"/>
</dbReference>
<comment type="cofactor">
    <cofactor evidence="12">
        <name>[2Fe-2S] cluster</name>
        <dbReference type="ChEBI" id="CHEBI:190135"/>
    </cofactor>
    <text evidence="12">Binds 1 [2Fe-2S] cluster per subunit.</text>
</comment>
<dbReference type="InterPro" id="IPR039261">
    <property type="entry name" value="FNR_nucleotide-bd"/>
</dbReference>
<dbReference type="HOGENOM" id="CLU_003827_1_2_0"/>
<feature type="binding site" evidence="12">
    <location>
        <position position="225"/>
    </location>
    <ligand>
        <name>[2Fe-2S] cluster</name>
        <dbReference type="ChEBI" id="CHEBI:190135"/>
    </ligand>
</feature>
<keyword evidence="3 11" id="KW-0285">Flavoprotein</keyword>
<dbReference type="Gene3D" id="3.40.50.80">
    <property type="entry name" value="Nucleotide-binding domain of ferredoxin-NADP reductase (FNR) module"/>
    <property type="match status" value="1"/>
</dbReference>
<dbReference type="GO" id="GO:0046872">
    <property type="term" value="F:metal ion binding"/>
    <property type="evidence" value="ECO:0007669"/>
    <property type="project" value="UniProtKB-KW"/>
</dbReference>
<organism evidence="14 15">
    <name type="scientific">Cloacimonas acidaminovorans (strain Evry)</name>
    <dbReference type="NCBI Taxonomy" id="459349"/>
    <lineage>
        <taxon>Bacteria</taxon>
        <taxon>Pseudomonadati</taxon>
        <taxon>Candidatus Cloacimonadota</taxon>
        <taxon>Candidatus Cloacimonadia</taxon>
        <taxon>Candidatus Cloacimonadales</taxon>
        <taxon>Candidatus Cloacimonadaceae</taxon>
        <taxon>Candidatus Cloacimonas</taxon>
    </lineage>
</organism>
<evidence type="ECO:0000259" key="13">
    <source>
        <dbReference type="PROSITE" id="PS51384"/>
    </source>
</evidence>
<keyword evidence="9 12" id="KW-0411">Iron-sulfur</keyword>
<dbReference type="Proteomes" id="UP000002019">
    <property type="component" value="Chromosome"/>
</dbReference>
<dbReference type="InterPro" id="IPR017927">
    <property type="entry name" value="FAD-bd_FR_type"/>
</dbReference>
<evidence type="ECO:0000256" key="12">
    <source>
        <dbReference type="PIRSR" id="PIRSR006816-2"/>
    </source>
</evidence>
<dbReference type="InterPro" id="IPR050353">
    <property type="entry name" value="PyrK_electron_transfer"/>
</dbReference>
<evidence type="ECO:0000256" key="2">
    <source>
        <dbReference type="ARBA" id="ARBA00022448"/>
    </source>
</evidence>
<evidence type="ECO:0000313" key="15">
    <source>
        <dbReference type="Proteomes" id="UP000002019"/>
    </source>
</evidence>
<dbReference type="CDD" id="cd06218">
    <property type="entry name" value="DHOD_e_trans"/>
    <property type="match status" value="1"/>
</dbReference>
<name>B0VIM4_CLOAI</name>
<feature type="binding site" evidence="12">
    <location>
        <position position="233"/>
    </location>
    <ligand>
        <name>[2Fe-2S] cluster</name>
        <dbReference type="ChEBI" id="CHEBI:190135"/>
    </ligand>
</feature>
<accession>B0VIM4</accession>
<dbReference type="InterPro" id="IPR017938">
    <property type="entry name" value="Riboflavin_synthase-like_b-brl"/>
</dbReference>